<evidence type="ECO:0000256" key="1">
    <source>
        <dbReference type="SAM" id="Phobius"/>
    </source>
</evidence>
<keyword evidence="3" id="KW-1185">Reference proteome</keyword>
<dbReference type="Proteomes" id="UP001225605">
    <property type="component" value="Unassembled WGS sequence"/>
</dbReference>
<evidence type="ECO:0008006" key="4">
    <source>
        <dbReference type="Google" id="ProtNLM"/>
    </source>
</evidence>
<name>A0ABU0WWE4_9PSEU</name>
<dbReference type="EMBL" id="NSDM01000003">
    <property type="protein sequence ID" value="MDQ2584097.1"/>
    <property type="molecule type" value="Genomic_DNA"/>
</dbReference>
<keyword evidence="1" id="KW-1133">Transmembrane helix</keyword>
<feature type="transmembrane region" description="Helical" evidence="1">
    <location>
        <begin position="45"/>
        <end position="64"/>
    </location>
</feature>
<feature type="transmembrane region" description="Helical" evidence="1">
    <location>
        <begin position="106"/>
        <end position="125"/>
    </location>
</feature>
<dbReference type="RefSeq" id="WP_306745220.1">
    <property type="nucleotide sequence ID" value="NZ_NSDM01000003.1"/>
</dbReference>
<comment type="caution">
    <text evidence="2">The sequence shown here is derived from an EMBL/GenBank/DDBJ whole genome shotgun (WGS) entry which is preliminary data.</text>
</comment>
<organism evidence="2 3">
    <name type="scientific">Saccharothrix yanglingensis</name>
    <dbReference type="NCBI Taxonomy" id="659496"/>
    <lineage>
        <taxon>Bacteria</taxon>
        <taxon>Bacillati</taxon>
        <taxon>Actinomycetota</taxon>
        <taxon>Actinomycetes</taxon>
        <taxon>Pseudonocardiales</taxon>
        <taxon>Pseudonocardiaceae</taxon>
        <taxon>Saccharothrix</taxon>
    </lineage>
</organism>
<keyword evidence="1" id="KW-0472">Membrane</keyword>
<evidence type="ECO:0000313" key="3">
    <source>
        <dbReference type="Proteomes" id="UP001225605"/>
    </source>
</evidence>
<gene>
    <name evidence="2" type="ORF">CKY47_08910</name>
</gene>
<sequence>MGSLAETTRSGPGRLLIAVYGIFALAASARSGVQLATRFGDAPLAYLLSALAAVVYVVATLALAGVAPRRVAYLACGVELAGVVLVGASSLLLPDAFPDATVWSDFGRGYGFVPLVLPVLGLLWLRHTDRVAAGDRAA</sequence>
<evidence type="ECO:0000313" key="2">
    <source>
        <dbReference type="EMBL" id="MDQ2584097.1"/>
    </source>
</evidence>
<proteinExistence type="predicted"/>
<protein>
    <recommendedName>
        <fullName evidence="4">Integral membrane protein</fullName>
    </recommendedName>
</protein>
<feature type="transmembrane region" description="Helical" evidence="1">
    <location>
        <begin position="71"/>
        <end position="94"/>
    </location>
</feature>
<keyword evidence="1" id="KW-0812">Transmembrane</keyword>
<accession>A0ABU0WWE4</accession>
<reference evidence="2 3" key="1">
    <citation type="submission" date="2017-06" db="EMBL/GenBank/DDBJ databases">
        <title>Cultured bacterium strain Saccharothrix yanglingensis Hhs.015.</title>
        <authorList>
            <person name="Xia Y."/>
        </authorList>
    </citation>
    <scope>NUCLEOTIDE SEQUENCE [LARGE SCALE GENOMIC DNA]</scope>
    <source>
        <strain evidence="2 3">Hhs.015</strain>
    </source>
</reference>